<protein>
    <submittedName>
        <fullName evidence="2">Uncharacterized protein</fullName>
    </submittedName>
</protein>
<gene>
    <name evidence="2" type="ORF">DEO72_LG7g1294</name>
</gene>
<reference evidence="2 3" key="1">
    <citation type="submission" date="2019-04" db="EMBL/GenBank/DDBJ databases">
        <title>An improved genome assembly and genetic linkage map for asparagus bean, Vigna unguiculata ssp. sesquipedialis.</title>
        <authorList>
            <person name="Xia Q."/>
            <person name="Zhang R."/>
            <person name="Dong Y."/>
        </authorList>
    </citation>
    <scope>NUCLEOTIDE SEQUENCE [LARGE SCALE GENOMIC DNA]</scope>
    <source>
        <tissue evidence="2">Leaf</tissue>
    </source>
</reference>
<evidence type="ECO:0000313" key="3">
    <source>
        <dbReference type="Proteomes" id="UP000501690"/>
    </source>
</evidence>
<sequence length="96" mass="10792">MCRQPLDGARSHGDEGEVSHLQPSVSSLHHLRYLSSRHSDSEEEGTVFDSSCSDSVQRDDEDSVGVEEFSALRHLGYKWVDPRVKLPLPRASQEWG</sequence>
<dbReference type="AlphaFoldDB" id="A0A4D6MG70"/>
<organism evidence="2 3">
    <name type="scientific">Vigna unguiculata</name>
    <name type="common">Cowpea</name>
    <dbReference type="NCBI Taxonomy" id="3917"/>
    <lineage>
        <taxon>Eukaryota</taxon>
        <taxon>Viridiplantae</taxon>
        <taxon>Streptophyta</taxon>
        <taxon>Embryophyta</taxon>
        <taxon>Tracheophyta</taxon>
        <taxon>Spermatophyta</taxon>
        <taxon>Magnoliopsida</taxon>
        <taxon>eudicotyledons</taxon>
        <taxon>Gunneridae</taxon>
        <taxon>Pentapetalae</taxon>
        <taxon>rosids</taxon>
        <taxon>fabids</taxon>
        <taxon>Fabales</taxon>
        <taxon>Fabaceae</taxon>
        <taxon>Papilionoideae</taxon>
        <taxon>50 kb inversion clade</taxon>
        <taxon>NPAAA clade</taxon>
        <taxon>indigoferoid/millettioid clade</taxon>
        <taxon>Phaseoleae</taxon>
        <taxon>Vigna</taxon>
    </lineage>
</organism>
<evidence type="ECO:0000313" key="2">
    <source>
        <dbReference type="EMBL" id="QCE00008.1"/>
    </source>
</evidence>
<feature type="region of interest" description="Disordered" evidence="1">
    <location>
        <begin position="1"/>
        <end position="63"/>
    </location>
</feature>
<name>A0A4D6MG70_VIGUN</name>
<dbReference type="EMBL" id="CP039351">
    <property type="protein sequence ID" value="QCE00008.1"/>
    <property type="molecule type" value="Genomic_DNA"/>
</dbReference>
<proteinExistence type="predicted"/>
<evidence type="ECO:0000256" key="1">
    <source>
        <dbReference type="SAM" id="MobiDB-lite"/>
    </source>
</evidence>
<dbReference type="Proteomes" id="UP000501690">
    <property type="component" value="Linkage Group LG7"/>
</dbReference>
<accession>A0A4D6MG70</accession>
<keyword evidence="3" id="KW-1185">Reference proteome</keyword>
<feature type="compositionally biased region" description="Low complexity" evidence="1">
    <location>
        <begin position="24"/>
        <end position="36"/>
    </location>
</feature>
<feature type="compositionally biased region" description="Basic and acidic residues" evidence="1">
    <location>
        <begin position="9"/>
        <end position="18"/>
    </location>
</feature>